<dbReference type="InterPro" id="IPR006683">
    <property type="entry name" value="Thioestr_dom"/>
</dbReference>
<comment type="caution">
    <text evidence="4">The sequence shown here is derived from an EMBL/GenBank/DDBJ whole genome shotgun (WGS) entry which is preliminary data.</text>
</comment>
<dbReference type="InterPro" id="IPR029069">
    <property type="entry name" value="HotDog_dom_sf"/>
</dbReference>
<dbReference type="EMBL" id="JBBKXX010000003">
    <property type="protein sequence ID" value="MFD3409222.1"/>
    <property type="molecule type" value="Genomic_DNA"/>
</dbReference>
<dbReference type="RefSeq" id="WP_377981548.1">
    <property type="nucleotide sequence ID" value="NZ_JBBKXX010000003.1"/>
</dbReference>
<dbReference type="Pfam" id="PF03061">
    <property type="entry name" value="4HBT"/>
    <property type="match status" value="1"/>
</dbReference>
<accession>A0ABW6DKK7</accession>
<organism evidence="4 5">
    <name type="scientific">Aquirufa esocilacus</name>
    <dbReference type="NCBI Taxonomy" id="3096513"/>
    <lineage>
        <taxon>Bacteria</taxon>
        <taxon>Pseudomonadati</taxon>
        <taxon>Bacteroidota</taxon>
        <taxon>Cytophagia</taxon>
        <taxon>Cytophagales</taxon>
        <taxon>Flectobacillaceae</taxon>
        <taxon>Aquirufa</taxon>
    </lineage>
</organism>
<comment type="similarity">
    <text evidence="1">Belongs to the thioesterase PaaI family.</text>
</comment>
<dbReference type="PANTHER" id="PTHR43240:SF5">
    <property type="entry name" value="1,4-DIHYDROXY-2-NAPHTHOYL-COA THIOESTERASE 1"/>
    <property type="match status" value="1"/>
</dbReference>
<protein>
    <submittedName>
        <fullName evidence="4">Hotdog fold thioesterase</fullName>
    </submittedName>
</protein>
<dbReference type="Gene3D" id="3.10.129.10">
    <property type="entry name" value="Hotdog Thioesterase"/>
    <property type="match status" value="1"/>
</dbReference>
<keyword evidence="2" id="KW-0378">Hydrolase</keyword>
<evidence type="ECO:0000256" key="1">
    <source>
        <dbReference type="ARBA" id="ARBA00008324"/>
    </source>
</evidence>
<feature type="domain" description="Thioesterase" evidence="3">
    <location>
        <begin position="50"/>
        <end position="128"/>
    </location>
</feature>
<evidence type="ECO:0000313" key="4">
    <source>
        <dbReference type="EMBL" id="MFD3409222.1"/>
    </source>
</evidence>
<sequence>MFNTSISIDTLNSMSQGNMIAHLGIEFTEIQPGFIKAKMPVDHRTKQPLGLLHGGASVVLAETLGSVAVVLAVKDPKAETGVGVEINANHLKSAKGGYVIGTCIPLRIGRKIHVYEIKIHDEEENLICASRLTVAIIPIK</sequence>
<evidence type="ECO:0000313" key="5">
    <source>
        <dbReference type="Proteomes" id="UP001598019"/>
    </source>
</evidence>
<dbReference type="SUPFAM" id="SSF54637">
    <property type="entry name" value="Thioesterase/thiol ester dehydrase-isomerase"/>
    <property type="match status" value="1"/>
</dbReference>
<dbReference type="PANTHER" id="PTHR43240">
    <property type="entry name" value="1,4-DIHYDROXY-2-NAPHTHOYL-COA THIOESTERASE 1"/>
    <property type="match status" value="1"/>
</dbReference>
<proteinExistence type="inferred from homology"/>
<gene>
    <name evidence="4" type="ORF">SKC37_11170</name>
</gene>
<evidence type="ECO:0000256" key="2">
    <source>
        <dbReference type="ARBA" id="ARBA00022801"/>
    </source>
</evidence>
<dbReference type="Proteomes" id="UP001598019">
    <property type="component" value="Unassembled WGS sequence"/>
</dbReference>
<evidence type="ECO:0000259" key="3">
    <source>
        <dbReference type="Pfam" id="PF03061"/>
    </source>
</evidence>
<dbReference type="NCBIfam" id="TIGR00369">
    <property type="entry name" value="unchar_dom_1"/>
    <property type="match status" value="1"/>
</dbReference>
<name>A0ABW6DKK7_9BACT</name>
<keyword evidence="5" id="KW-1185">Reference proteome</keyword>
<dbReference type="InterPro" id="IPR003736">
    <property type="entry name" value="PAAI_dom"/>
</dbReference>
<reference evidence="4 5" key="1">
    <citation type="submission" date="2024-03" db="EMBL/GenBank/DDBJ databases">
        <title>Aquirufa genome sequencing.</title>
        <authorList>
            <person name="Pitt A."/>
            <person name="Hahn M.W."/>
        </authorList>
    </citation>
    <scope>NUCLEOTIDE SEQUENCE [LARGE SCALE GENOMIC DNA]</scope>
    <source>
        <strain evidence="4 5">HETE-83D</strain>
    </source>
</reference>
<dbReference type="CDD" id="cd03443">
    <property type="entry name" value="PaaI_thioesterase"/>
    <property type="match status" value="1"/>
</dbReference>